<keyword evidence="3" id="KW-1185">Reference proteome</keyword>
<organism evidence="2 3">
    <name type="scientific">Gordonia malaquae NBRC 108250</name>
    <dbReference type="NCBI Taxonomy" id="1223542"/>
    <lineage>
        <taxon>Bacteria</taxon>
        <taxon>Bacillati</taxon>
        <taxon>Actinomycetota</taxon>
        <taxon>Actinomycetes</taxon>
        <taxon>Mycobacteriales</taxon>
        <taxon>Gordoniaceae</taxon>
        <taxon>Gordonia</taxon>
    </lineage>
</organism>
<protein>
    <recommendedName>
        <fullName evidence="1">DUF1990 domain-containing protein</fullName>
    </recommendedName>
</protein>
<feature type="domain" description="DUF1990" evidence="1">
    <location>
        <begin position="6"/>
        <end position="72"/>
    </location>
</feature>
<evidence type="ECO:0000313" key="3">
    <source>
        <dbReference type="Proteomes" id="UP000035009"/>
    </source>
</evidence>
<dbReference type="InterPro" id="IPR018960">
    <property type="entry name" value="DUF1990"/>
</dbReference>
<dbReference type="Pfam" id="PF09348">
    <property type="entry name" value="DUF1990"/>
    <property type="match status" value="1"/>
</dbReference>
<evidence type="ECO:0000259" key="1">
    <source>
        <dbReference type="Pfam" id="PF09348"/>
    </source>
</evidence>
<dbReference type="Proteomes" id="UP000035009">
    <property type="component" value="Unassembled WGS sequence"/>
</dbReference>
<reference evidence="2 3" key="1">
    <citation type="submission" date="2013-02" db="EMBL/GenBank/DDBJ databases">
        <title>Whole genome shotgun sequence of Gordonia malaquae NBRC 108250.</title>
        <authorList>
            <person name="Yoshida I."/>
            <person name="Hosoyama A."/>
            <person name="Tsuchikane K."/>
            <person name="Ando Y."/>
            <person name="Baba S."/>
            <person name="Ohji S."/>
            <person name="Hamada M."/>
            <person name="Tamura T."/>
            <person name="Yamazoe A."/>
            <person name="Yamazaki S."/>
            <person name="Fujita N."/>
        </authorList>
    </citation>
    <scope>NUCLEOTIDE SEQUENCE [LARGE SCALE GENOMIC DNA]</scope>
    <source>
        <strain evidence="2 3">NBRC 108250</strain>
    </source>
</reference>
<dbReference type="EMBL" id="BAOP01000021">
    <property type="protein sequence ID" value="GAC80784.1"/>
    <property type="molecule type" value="Genomic_DNA"/>
</dbReference>
<dbReference type="OrthoDB" id="120660at2"/>
<name>M3VGC0_GORML</name>
<dbReference type="RefSeq" id="WP_008380040.1">
    <property type="nucleotide sequence ID" value="NZ_BAOP01000021.1"/>
</dbReference>
<dbReference type="STRING" id="410332.SAMN04488550_2665"/>
<evidence type="ECO:0000313" key="2">
    <source>
        <dbReference type="EMBL" id="GAC80784.1"/>
    </source>
</evidence>
<comment type="caution">
    <text evidence="2">The sequence shown here is derived from an EMBL/GenBank/DDBJ whole genome shotgun (WGS) entry which is preliminary data.</text>
</comment>
<accession>M3VGC0</accession>
<gene>
    <name evidence="2" type="ORF">GM1_021_00700</name>
</gene>
<sequence>MTAELTYRDVGASLRGEAPPGFHALHRETLIGRGADTFATARRSLLSWQVQRRSGVRVQTASDVVAEGVEAVADRYARALL</sequence>
<dbReference type="AlphaFoldDB" id="M3VGC0"/>
<proteinExistence type="predicted"/>